<dbReference type="WBParaSite" id="sdigi.contig72.g3612.t1">
    <property type="protein sequence ID" value="sdigi.contig72.g3612.t1"/>
    <property type="gene ID" value="sdigi.contig72.g3612"/>
</dbReference>
<sequence length="370" mass="42436">MEKRSLPEIRLGEYLLVLVWLFHEVEFPAKVESSGMGTSLTQKPFLCMTLFADSRWNAHGKERVSLPISYILHNTSFLEEVPAAKFEFVMLLKICLFAAATFSSLSYCFRLPRSALWHSTPEYDKGKDKHNVAWSDWTDGHDSGYLIKKNGHHQKDSSTFHQAIKQEAEQHSLKSAAGAGKHAAATAEKGASKHADQASSLGKDIKAKTFGFFDYQYKQPEYHVEQFYTDEKHRRKFGADRSHHSLKDHESDAHEASGWGKHGKGYHNDAKGLDAHERGGEHQDSWASDFHKGYEHARDKDYSQGHEAHKDHYDYGLVPEQHHHHHHHGYHDGWTTPYEHGYGHELGSWSGPAEHDTWGKWRHGWEHGWD</sequence>
<organism evidence="2 3">
    <name type="scientific">Setaria digitata</name>
    <dbReference type="NCBI Taxonomy" id="48799"/>
    <lineage>
        <taxon>Eukaryota</taxon>
        <taxon>Metazoa</taxon>
        <taxon>Ecdysozoa</taxon>
        <taxon>Nematoda</taxon>
        <taxon>Chromadorea</taxon>
        <taxon>Rhabditida</taxon>
        <taxon>Spirurina</taxon>
        <taxon>Spiruromorpha</taxon>
        <taxon>Filarioidea</taxon>
        <taxon>Setariidae</taxon>
        <taxon>Setaria</taxon>
    </lineage>
</organism>
<proteinExistence type="predicted"/>
<feature type="compositionally biased region" description="Low complexity" evidence="1">
    <location>
        <begin position="174"/>
        <end position="189"/>
    </location>
</feature>
<evidence type="ECO:0000313" key="3">
    <source>
        <dbReference type="WBParaSite" id="sdigi.contig72.g3612.t1"/>
    </source>
</evidence>
<feature type="region of interest" description="Disordered" evidence="1">
    <location>
        <begin position="168"/>
        <end position="200"/>
    </location>
</feature>
<feature type="compositionally biased region" description="Basic and acidic residues" evidence="1">
    <location>
        <begin position="236"/>
        <end position="255"/>
    </location>
</feature>
<dbReference type="AlphaFoldDB" id="A0A915Q159"/>
<dbReference type="Proteomes" id="UP000887581">
    <property type="component" value="Unplaced"/>
</dbReference>
<evidence type="ECO:0000313" key="2">
    <source>
        <dbReference type="Proteomes" id="UP000887581"/>
    </source>
</evidence>
<keyword evidence="2" id="KW-1185">Reference proteome</keyword>
<evidence type="ECO:0000256" key="1">
    <source>
        <dbReference type="SAM" id="MobiDB-lite"/>
    </source>
</evidence>
<name>A0A915Q159_9BILA</name>
<protein>
    <submittedName>
        <fullName evidence="3">BURP domain-containing protein</fullName>
    </submittedName>
</protein>
<feature type="region of interest" description="Disordered" evidence="1">
    <location>
        <begin position="236"/>
        <end position="286"/>
    </location>
</feature>
<reference evidence="3" key="1">
    <citation type="submission" date="2022-11" db="UniProtKB">
        <authorList>
            <consortium name="WormBaseParasite"/>
        </authorList>
    </citation>
    <scope>IDENTIFICATION</scope>
</reference>
<feature type="compositionally biased region" description="Basic and acidic residues" evidence="1">
    <location>
        <begin position="266"/>
        <end position="286"/>
    </location>
</feature>
<accession>A0A915Q159</accession>